<evidence type="ECO:0000256" key="2">
    <source>
        <dbReference type="ARBA" id="ARBA00012759"/>
    </source>
</evidence>
<feature type="compositionally biased region" description="Basic and acidic residues" evidence="3">
    <location>
        <begin position="117"/>
        <end position="129"/>
    </location>
</feature>
<evidence type="ECO:0000256" key="3">
    <source>
        <dbReference type="SAM" id="MobiDB-lite"/>
    </source>
</evidence>
<feature type="compositionally biased region" description="Basic residues" evidence="3">
    <location>
        <begin position="1"/>
        <end position="11"/>
    </location>
</feature>
<feature type="compositionally biased region" description="Basic and acidic residues" evidence="3">
    <location>
        <begin position="1146"/>
        <end position="1162"/>
    </location>
</feature>
<dbReference type="CDD" id="cd02674">
    <property type="entry name" value="Peptidase_C19R"/>
    <property type="match status" value="1"/>
</dbReference>
<comment type="catalytic activity">
    <reaction evidence="1">
        <text>Thiol-dependent hydrolysis of ester, thioester, amide, peptide and isopeptide bonds formed by the C-terminal Gly of ubiquitin (a 76-residue protein attached to proteins as an intracellular targeting signal).</text>
        <dbReference type="EC" id="3.4.19.12"/>
    </reaction>
</comment>
<sequence>MKKSERARRRRTSSEGDTLDDEDEDDTSMIRSLSDHHRNVSKSCQSVSTTSDLSLRQYEPETDPHYKTLPLKPKNKYSSFRGVRALMNKLMNSNSGTGSKQGQSAGLVKGGLTPTLRRREGGAVDSAANREKKVVSGEYETQERMVNCDSTSRPLRTKTMLQVVLPKWEHTPGTVGINNHGNTCFINAVIQCLSNTDLFTEYFIKNDLQNHKSALGKRLAFGITKIAEVTEQLAVLIKSLWSDDYTAEVSDHFKIVVSKHNAQYKGSSQHDAQEFLLWLLDTINEELNSNSVKKKTTKDMKALKEKPNTASPDAISALSLGCPLYNKFQALFQSSLTCAHCNKQSNTYESYLCLSLPVPQKSFRPVFINLVFLKDMPKQPKQLKIGKQCSINDTVRDLREELCKDMEISLQQLILCQIYDDGFRNTYGDEQPLCDIHESETVYAFETFLPDKVNQKALDYEQIQILLVHVEKMSSPAKCFRFCSPQLIRLPRDVDYKTLQLEILQSISDAVYEDILHSYTKLDLLFKIRVVDGGASTNCYLPTDVDMPLYTQAVDRALSTYGEEYGPPHVKLVVEWTTTAKMRVIKYDDDLVEEHSSVHKIRLSQQQPTDISLDECFKLFTREEKLTGEDAWLCPHCGQQQQGTIKKFGLWSLPDVLVIHLKRFRQSGLRRTKLNNLIKFPISALDMNEYVISTENQLKTDSDSETSLTGDQYVYDLYGICNHYGNMNGGHYTAFCKNPVDGCWYQYDDHVVKTIESAEVVTKAAYILFYQRRKYSRAIVENLRLGKHWIFQLYGFPLVQENDTVPENQRDRSSSKDRTSSQDHRVPAHQNSPEKSLLDEVDNWSEHSQSRRQNSIKNDHSSRTQYDLVVSGRSLTHSGIAKGDNYGKERDIERGTARGLGRNDPDVFEKLVVQLDNISPNSERHSSQSEHDSKNSVQNKHKHERFLSMPLTEHRSASEISRRPVSQDPGHDILNGKPPFHPNSSKIVLNNERNLQNQTLVSGERLVLQTNNFRLEKTTNSQRSDSIESGSPSSKAGSGIESGTLGSKNSRGQSDKLASHISENNNSAYHNDYINEHSQGVDAWSLSKQPHRSPSPEVNGKTHWLTPQPTRKIEPGFTSRRGEIQRQLSTPSHSSSRLSRPPLPHQTERATSKSHDYDRHGNISDSGRLKSYHPGPDQPSSLPDENKYFRRYDHRRSTSATRRELPESSGYATVGRVTRKPQTSEQYRHDETLFNTVGLPHDTHTHPHNVQLSLGTNTSHPVHGSTPGSEAVRKIHEPRSRAPLNYDPYRYQDHSTTDFPRYQPHMHASKLISKLALRQNQYSKDSSCLKESSV</sequence>
<keyword evidence="6" id="KW-1185">Reference proteome</keyword>
<feature type="compositionally biased region" description="Polar residues" evidence="3">
    <location>
        <begin position="92"/>
        <end position="104"/>
    </location>
</feature>
<dbReference type="PROSITE" id="PS50235">
    <property type="entry name" value="USP_3"/>
    <property type="match status" value="1"/>
</dbReference>
<name>A0ABD3WSA5_SINWO</name>
<dbReference type="EC" id="3.4.19.12" evidence="2"/>
<dbReference type="PROSITE" id="PS00973">
    <property type="entry name" value="USP_2"/>
    <property type="match status" value="1"/>
</dbReference>
<proteinExistence type="predicted"/>
<accession>A0ABD3WSA5</accession>
<feature type="compositionally biased region" description="Polar residues" evidence="3">
    <location>
        <begin position="1013"/>
        <end position="1036"/>
    </location>
</feature>
<dbReference type="InterPro" id="IPR001394">
    <property type="entry name" value="Peptidase_C19_UCH"/>
</dbReference>
<feature type="compositionally biased region" description="Basic and acidic residues" evidence="3">
    <location>
        <begin position="952"/>
        <end position="962"/>
    </location>
</feature>
<dbReference type="Gene3D" id="3.90.70.10">
    <property type="entry name" value="Cysteine proteinases"/>
    <property type="match status" value="2"/>
</dbReference>
<dbReference type="PANTHER" id="PTHR21646">
    <property type="entry name" value="UBIQUITIN CARBOXYL-TERMINAL HYDROLASE"/>
    <property type="match status" value="1"/>
</dbReference>
<feature type="region of interest" description="Disordered" evidence="3">
    <location>
        <begin position="1013"/>
        <end position="1057"/>
    </location>
</feature>
<evidence type="ECO:0000313" key="6">
    <source>
        <dbReference type="Proteomes" id="UP001634394"/>
    </source>
</evidence>
<feature type="region of interest" description="Disordered" evidence="3">
    <location>
        <begin position="804"/>
        <end position="864"/>
    </location>
</feature>
<dbReference type="InterPro" id="IPR050185">
    <property type="entry name" value="Ub_carboxyl-term_hydrolase"/>
</dbReference>
<feature type="compositionally biased region" description="Basic and acidic residues" evidence="3">
    <location>
        <begin position="885"/>
        <end position="905"/>
    </location>
</feature>
<feature type="compositionally biased region" description="Low complexity" evidence="3">
    <location>
        <begin position="1125"/>
        <end position="1140"/>
    </location>
</feature>
<feature type="region of interest" description="Disordered" evidence="3">
    <location>
        <begin position="1085"/>
        <end position="1224"/>
    </location>
</feature>
<feature type="region of interest" description="Disordered" evidence="3">
    <location>
        <begin position="92"/>
        <end position="129"/>
    </location>
</feature>
<reference evidence="5 6" key="1">
    <citation type="submission" date="2024-11" db="EMBL/GenBank/DDBJ databases">
        <title>Chromosome-level genome assembly of the freshwater bivalve Anodonta woodiana.</title>
        <authorList>
            <person name="Chen X."/>
        </authorList>
    </citation>
    <scope>NUCLEOTIDE SEQUENCE [LARGE SCALE GENOMIC DNA]</scope>
    <source>
        <strain evidence="5">MN2024</strain>
        <tissue evidence="5">Gills</tissue>
    </source>
</reference>
<dbReference type="PANTHER" id="PTHR21646:SF14">
    <property type="entry name" value="FI05488P"/>
    <property type="match status" value="1"/>
</dbReference>
<evidence type="ECO:0000259" key="4">
    <source>
        <dbReference type="PROSITE" id="PS50235"/>
    </source>
</evidence>
<evidence type="ECO:0000256" key="1">
    <source>
        <dbReference type="ARBA" id="ARBA00000707"/>
    </source>
</evidence>
<dbReference type="InterPro" id="IPR028889">
    <property type="entry name" value="USP"/>
</dbReference>
<dbReference type="SUPFAM" id="SSF54001">
    <property type="entry name" value="Cysteine proteinases"/>
    <property type="match status" value="1"/>
</dbReference>
<feature type="compositionally biased region" description="Basic and acidic residues" evidence="3">
    <location>
        <begin position="922"/>
        <end position="934"/>
    </location>
</feature>
<feature type="region of interest" description="Disordered" evidence="3">
    <location>
        <begin position="1"/>
        <end position="75"/>
    </location>
</feature>
<protein>
    <recommendedName>
        <fullName evidence="2">ubiquitinyl hydrolase 1</fullName>
        <ecNumber evidence="2">3.4.19.12</ecNumber>
    </recommendedName>
</protein>
<dbReference type="GO" id="GO:0004843">
    <property type="term" value="F:cysteine-type deubiquitinase activity"/>
    <property type="evidence" value="ECO:0007669"/>
    <property type="project" value="UniProtKB-EC"/>
</dbReference>
<dbReference type="Pfam" id="PF00443">
    <property type="entry name" value="UCH"/>
    <property type="match status" value="1"/>
</dbReference>
<dbReference type="PROSITE" id="PS00972">
    <property type="entry name" value="USP_1"/>
    <property type="match status" value="1"/>
</dbReference>
<comment type="caution">
    <text evidence="5">The sequence shown here is derived from an EMBL/GenBank/DDBJ whole genome shotgun (WGS) entry which is preliminary data.</text>
</comment>
<feature type="compositionally biased region" description="Polar residues" evidence="3">
    <location>
        <begin position="41"/>
        <end position="54"/>
    </location>
</feature>
<evidence type="ECO:0000313" key="5">
    <source>
        <dbReference type="EMBL" id="KAL3876844.1"/>
    </source>
</evidence>
<dbReference type="EMBL" id="JBJQND010000005">
    <property type="protein sequence ID" value="KAL3876844.1"/>
    <property type="molecule type" value="Genomic_DNA"/>
</dbReference>
<feature type="compositionally biased region" description="Acidic residues" evidence="3">
    <location>
        <begin position="17"/>
        <end position="27"/>
    </location>
</feature>
<dbReference type="InterPro" id="IPR038765">
    <property type="entry name" value="Papain-like_cys_pep_sf"/>
</dbReference>
<feature type="region of interest" description="Disordered" evidence="3">
    <location>
        <begin position="877"/>
        <end position="905"/>
    </location>
</feature>
<gene>
    <name evidence="5" type="ORF">ACJMK2_034629</name>
</gene>
<feature type="region of interest" description="Disordered" evidence="3">
    <location>
        <begin position="920"/>
        <end position="986"/>
    </location>
</feature>
<dbReference type="Proteomes" id="UP001634394">
    <property type="component" value="Unassembled WGS sequence"/>
</dbReference>
<dbReference type="InterPro" id="IPR018200">
    <property type="entry name" value="USP_CS"/>
</dbReference>
<feature type="domain" description="USP" evidence="4">
    <location>
        <begin position="175"/>
        <end position="773"/>
    </location>
</feature>
<organism evidence="5 6">
    <name type="scientific">Sinanodonta woodiana</name>
    <name type="common">Chinese pond mussel</name>
    <name type="synonym">Anodonta woodiana</name>
    <dbReference type="NCBI Taxonomy" id="1069815"/>
    <lineage>
        <taxon>Eukaryota</taxon>
        <taxon>Metazoa</taxon>
        <taxon>Spiralia</taxon>
        <taxon>Lophotrochozoa</taxon>
        <taxon>Mollusca</taxon>
        <taxon>Bivalvia</taxon>
        <taxon>Autobranchia</taxon>
        <taxon>Heteroconchia</taxon>
        <taxon>Palaeoheterodonta</taxon>
        <taxon>Unionida</taxon>
        <taxon>Unionoidea</taxon>
        <taxon>Unionidae</taxon>
        <taxon>Unioninae</taxon>
        <taxon>Sinanodonta</taxon>
    </lineage>
</organism>
<feature type="compositionally biased region" description="Basic and acidic residues" evidence="3">
    <location>
        <begin position="808"/>
        <end position="826"/>
    </location>
</feature>